<accession>A0A9D4K4S5</accession>
<feature type="region of interest" description="Disordered" evidence="1">
    <location>
        <begin position="85"/>
        <end position="127"/>
    </location>
</feature>
<gene>
    <name evidence="2" type="ORF">DPMN_106335</name>
</gene>
<keyword evidence="3" id="KW-1185">Reference proteome</keyword>
<organism evidence="2 3">
    <name type="scientific">Dreissena polymorpha</name>
    <name type="common">Zebra mussel</name>
    <name type="synonym">Mytilus polymorpha</name>
    <dbReference type="NCBI Taxonomy" id="45954"/>
    <lineage>
        <taxon>Eukaryota</taxon>
        <taxon>Metazoa</taxon>
        <taxon>Spiralia</taxon>
        <taxon>Lophotrochozoa</taxon>
        <taxon>Mollusca</taxon>
        <taxon>Bivalvia</taxon>
        <taxon>Autobranchia</taxon>
        <taxon>Heteroconchia</taxon>
        <taxon>Euheterodonta</taxon>
        <taxon>Imparidentia</taxon>
        <taxon>Neoheterodontei</taxon>
        <taxon>Myida</taxon>
        <taxon>Dreissenoidea</taxon>
        <taxon>Dreissenidae</taxon>
        <taxon>Dreissena</taxon>
    </lineage>
</organism>
<reference evidence="2" key="2">
    <citation type="submission" date="2020-11" db="EMBL/GenBank/DDBJ databases">
        <authorList>
            <person name="McCartney M.A."/>
            <person name="Auch B."/>
            <person name="Kono T."/>
            <person name="Mallez S."/>
            <person name="Becker A."/>
            <person name="Gohl D.M."/>
            <person name="Silverstein K.A.T."/>
            <person name="Koren S."/>
            <person name="Bechman K.B."/>
            <person name="Herman A."/>
            <person name="Abrahante J.E."/>
            <person name="Garbe J."/>
        </authorList>
    </citation>
    <scope>NUCLEOTIDE SEQUENCE</scope>
    <source>
        <strain evidence="2">Duluth1</strain>
        <tissue evidence="2">Whole animal</tissue>
    </source>
</reference>
<dbReference type="AlphaFoldDB" id="A0A9D4K4S5"/>
<proteinExistence type="predicted"/>
<feature type="compositionally biased region" description="Basic and acidic residues" evidence="1">
    <location>
        <begin position="85"/>
        <end position="102"/>
    </location>
</feature>
<dbReference type="Proteomes" id="UP000828390">
    <property type="component" value="Unassembled WGS sequence"/>
</dbReference>
<sequence length="302" mass="35318">MLTPKFLKILQKGTSGNVKLEWCKRVSAFILRVLKEVLMLAVEELPEATEEIKQKMKEEEAKMAAAKKHNEQILAKRVARRAEKRAELEAKMEAEKQEKEAGDKDEEMNAEEEEAEPQSKRPCPPSIFDLNLEPPKRFRGMYGPMRPPPPPEPSIDDLIEDSDDGEELIDYKMDEPELRYRRACEADVDKQFFMRAWCMTWARRKKVKNYLTTELGRSDEGMYMEKLISETIYQNDGAPLRYPVVGMYVWVWSVIDENDAKVVVEMECKEGKRDFNTFYQFTKIYIEKLMGKHLGEYHGKVE</sequence>
<protein>
    <submittedName>
        <fullName evidence="2">Uncharacterized protein</fullName>
    </submittedName>
</protein>
<name>A0A9D4K4S5_DREPO</name>
<dbReference type="EMBL" id="JAIWYP010000004">
    <property type="protein sequence ID" value="KAH3833033.1"/>
    <property type="molecule type" value="Genomic_DNA"/>
</dbReference>
<comment type="caution">
    <text evidence="2">The sequence shown here is derived from an EMBL/GenBank/DDBJ whole genome shotgun (WGS) entry which is preliminary data.</text>
</comment>
<feature type="compositionally biased region" description="Acidic residues" evidence="1">
    <location>
        <begin position="103"/>
        <end position="116"/>
    </location>
</feature>
<evidence type="ECO:0000256" key="1">
    <source>
        <dbReference type="SAM" id="MobiDB-lite"/>
    </source>
</evidence>
<evidence type="ECO:0000313" key="3">
    <source>
        <dbReference type="Proteomes" id="UP000828390"/>
    </source>
</evidence>
<evidence type="ECO:0000313" key="2">
    <source>
        <dbReference type="EMBL" id="KAH3833033.1"/>
    </source>
</evidence>
<reference evidence="2" key="1">
    <citation type="journal article" date="2019" name="bioRxiv">
        <title>The Genome of the Zebra Mussel, Dreissena polymorpha: A Resource for Invasive Species Research.</title>
        <authorList>
            <person name="McCartney M.A."/>
            <person name="Auch B."/>
            <person name="Kono T."/>
            <person name="Mallez S."/>
            <person name="Zhang Y."/>
            <person name="Obille A."/>
            <person name="Becker A."/>
            <person name="Abrahante J.E."/>
            <person name="Garbe J."/>
            <person name="Badalamenti J.P."/>
            <person name="Herman A."/>
            <person name="Mangelson H."/>
            <person name="Liachko I."/>
            <person name="Sullivan S."/>
            <person name="Sone E.D."/>
            <person name="Koren S."/>
            <person name="Silverstein K.A.T."/>
            <person name="Beckman K.B."/>
            <person name="Gohl D.M."/>
        </authorList>
    </citation>
    <scope>NUCLEOTIDE SEQUENCE</scope>
    <source>
        <strain evidence="2">Duluth1</strain>
        <tissue evidence="2">Whole animal</tissue>
    </source>
</reference>